<proteinExistence type="predicted"/>
<protein>
    <submittedName>
        <fullName evidence="2">Uncharacterized protein</fullName>
    </submittedName>
</protein>
<sequence length="251" mass="27743">MSESHLSGGNQSLPSEELQSAVPHVSGAPDRIVLCVGDIPVNTPFSDLQEVTWCASSQNNADIEYVRADLAAPAAPFIILEGLGTRLLAPREIARDADGHLFHPDLPVCDEGTRYDLFLAAFGLEASFVSMESDCKDQALLDRYFDDGDPDCSAWVPSTPDGEGWVLLEIYPTEDGPYALFVRRKAEEKRVRRRRACPAPVEDAICTAGLHDVREWVIEHRPAMTLRREPVDRYMRVLALLDTAIAKGEPL</sequence>
<dbReference type="GeneID" id="98401762"/>
<feature type="region of interest" description="Disordered" evidence="1">
    <location>
        <begin position="1"/>
        <end position="21"/>
    </location>
</feature>
<evidence type="ECO:0000256" key="1">
    <source>
        <dbReference type="SAM" id="MobiDB-lite"/>
    </source>
</evidence>
<dbReference type="Proteomes" id="UP000397656">
    <property type="component" value="Chromosome 1"/>
</dbReference>
<feature type="compositionally biased region" description="Polar residues" evidence="1">
    <location>
        <begin position="1"/>
        <end position="18"/>
    </location>
</feature>
<organism evidence="2 3">
    <name type="scientific">Cupriavidus basilensis</name>
    <dbReference type="NCBI Taxonomy" id="68895"/>
    <lineage>
        <taxon>Bacteria</taxon>
        <taxon>Pseudomonadati</taxon>
        <taxon>Pseudomonadota</taxon>
        <taxon>Betaproteobacteria</taxon>
        <taxon>Burkholderiales</taxon>
        <taxon>Burkholderiaceae</taxon>
        <taxon>Cupriavidus</taxon>
    </lineage>
</organism>
<dbReference type="RefSeq" id="WP_150983248.1">
    <property type="nucleotide sequence ID" value="NZ_CP062803.1"/>
</dbReference>
<gene>
    <name evidence="2" type="ORF">F7R26_012670</name>
</gene>
<accession>A0A643G8K7</accession>
<evidence type="ECO:0000313" key="2">
    <source>
        <dbReference type="EMBL" id="QOT75094.1"/>
    </source>
</evidence>
<reference evidence="2 3" key="1">
    <citation type="submission" date="2020-10" db="EMBL/GenBank/DDBJ databases">
        <title>Complete genome sequence of Cupriavidus basilensis CCUG 49340T.</title>
        <authorList>
            <person name="Salva-Serra F."/>
            <person name="Donoso R.A."/>
            <person name="Cho K.H."/>
            <person name="Yoo J.A."/>
            <person name="Lee K."/>
            <person name="Yoon S.-H."/>
            <person name="Perez-Pantoja D."/>
            <person name="Moore E.R.B."/>
        </authorList>
    </citation>
    <scope>NUCLEOTIDE SEQUENCE [LARGE SCALE GENOMIC DNA]</scope>
    <source>
        <strain evidence="3">CCUG 49340</strain>
    </source>
</reference>
<evidence type="ECO:0000313" key="3">
    <source>
        <dbReference type="Proteomes" id="UP000397656"/>
    </source>
</evidence>
<dbReference type="AlphaFoldDB" id="A0A643G8K7"/>
<name>A0A643G8K7_9BURK</name>
<dbReference type="EMBL" id="CP062803">
    <property type="protein sequence ID" value="QOT75094.1"/>
    <property type="molecule type" value="Genomic_DNA"/>
</dbReference>